<feature type="transmembrane region" description="Helical" evidence="1">
    <location>
        <begin position="90"/>
        <end position="107"/>
    </location>
</feature>
<evidence type="ECO:0000313" key="3">
    <source>
        <dbReference type="EMBL" id="CAE7243607.1"/>
    </source>
</evidence>
<protein>
    <submittedName>
        <fullName evidence="3">Klhl36 protein</fullName>
    </submittedName>
</protein>
<evidence type="ECO:0000313" key="4">
    <source>
        <dbReference type="Proteomes" id="UP000601435"/>
    </source>
</evidence>
<gene>
    <name evidence="3" type="primary">klhl36</name>
    <name evidence="3" type="ORF">SNEC2469_LOCUS4597</name>
</gene>
<keyword evidence="1" id="KW-0472">Membrane</keyword>
<feature type="transmembrane region" description="Helical" evidence="1">
    <location>
        <begin position="148"/>
        <end position="172"/>
    </location>
</feature>
<dbReference type="Proteomes" id="UP000601435">
    <property type="component" value="Unassembled WGS sequence"/>
</dbReference>
<keyword evidence="4" id="KW-1185">Reference proteome</keyword>
<evidence type="ECO:0000256" key="2">
    <source>
        <dbReference type="SAM" id="SignalP"/>
    </source>
</evidence>
<feature type="signal peptide" evidence="2">
    <location>
        <begin position="1"/>
        <end position="21"/>
    </location>
</feature>
<dbReference type="AlphaFoldDB" id="A0A812LLY1"/>
<proteinExistence type="predicted"/>
<feature type="chain" id="PRO_5033066259" evidence="2">
    <location>
        <begin position="22"/>
        <end position="534"/>
    </location>
</feature>
<reference evidence="3" key="1">
    <citation type="submission" date="2021-02" db="EMBL/GenBank/DDBJ databases">
        <authorList>
            <person name="Dougan E. K."/>
            <person name="Rhodes N."/>
            <person name="Thang M."/>
            <person name="Chan C."/>
        </authorList>
    </citation>
    <scope>NUCLEOTIDE SEQUENCE</scope>
</reference>
<dbReference type="EMBL" id="CAJNJA010009142">
    <property type="protein sequence ID" value="CAE7243607.1"/>
    <property type="molecule type" value="Genomic_DNA"/>
</dbReference>
<accession>A0A812LLY1</accession>
<feature type="transmembrane region" description="Helical" evidence="1">
    <location>
        <begin position="192"/>
        <end position="213"/>
    </location>
</feature>
<feature type="transmembrane region" description="Helical" evidence="1">
    <location>
        <begin position="119"/>
        <end position="136"/>
    </location>
</feature>
<sequence>MEVSEWMSFLIILGTIHWATSSQDLRELLSMGRQYWQQRSAPNPQEKRLDNAMRQLRERNFVLACRFLRHGNFASMITCPLVQTHDRQSCALFLFAYAFSYTMNTLIAKGTVVLSTSGLRKLILCYYALMFVSIWMPEAGVSQRAVSVYHFVACVCYVDSSFHIPCNLLMLLGRICHGFMLYGKEFHVMEFAFDHGAFAILVIIFCVVLEQTLRDRLAAQFRNSDAESMISAFRQMLRAVCDGEVLLDDNLRIQEGAGCLNRLLSSSDCLDNKIFPDLLLQDSDELERFQKFISQPLDLDSSPARLLPAPCLRLSLQTSNSQRAGVDVYHVSLQHLSGCDGSYHLLGFKLDVEAQAIPDAAHESAGMALLSKSVVRRPPARSQTSSRSGGTLLQTVSNLEELMMLVRDRGEQPVSQIHLKYRESSSSSAQGDSQMPDLRSLIRPTDWETVRASIARHAAGDHCSMELPRIWVKAFDRQSGYVQARRVALKPCRDTARSRRGYVWLHLRDLRFEAKQQRAPSELADLAEMSSVSA</sequence>
<comment type="caution">
    <text evidence="3">The sequence shown here is derived from an EMBL/GenBank/DDBJ whole genome shotgun (WGS) entry which is preliminary data.</text>
</comment>
<evidence type="ECO:0000256" key="1">
    <source>
        <dbReference type="SAM" id="Phobius"/>
    </source>
</evidence>
<keyword evidence="2" id="KW-0732">Signal</keyword>
<name>A0A812LLY1_9DINO</name>
<dbReference type="OrthoDB" id="428848at2759"/>
<keyword evidence="1" id="KW-1133">Transmembrane helix</keyword>
<organism evidence="3 4">
    <name type="scientific">Symbiodinium necroappetens</name>
    <dbReference type="NCBI Taxonomy" id="1628268"/>
    <lineage>
        <taxon>Eukaryota</taxon>
        <taxon>Sar</taxon>
        <taxon>Alveolata</taxon>
        <taxon>Dinophyceae</taxon>
        <taxon>Suessiales</taxon>
        <taxon>Symbiodiniaceae</taxon>
        <taxon>Symbiodinium</taxon>
    </lineage>
</organism>
<keyword evidence="1" id="KW-0812">Transmembrane</keyword>